<dbReference type="GO" id="GO:0006885">
    <property type="term" value="P:regulation of pH"/>
    <property type="evidence" value="ECO:0007669"/>
    <property type="project" value="TreeGrafter"/>
</dbReference>
<dbReference type="GO" id="GO:0006813">
    <property type="term" value="P:potassium ion transport"/>
    <property type="evidence" value="ECO:0007669"/>
    <property type="project" value="UniProtKB-KW"/>
</dbReference>
<dbReference type="AlphaFoldDB" id="A0A6V7PI80"/>
<evidence type="ECO:0000256" key="5">
    <source>
        <dbReference type="SAM" id="MobiDB-lite"/>
    </source>
</evidence>
<organism evidence="6">
    <name type="scientific">Ananas comosus var. bracteatus</name>
    <name type="common">red pineapple</name>
    <dbReference type="NCBI Taxonomy" id="296719"/>
    <lineage>
        <taxon>Eukaryota</taxon>
        <taxon>Viridiplantae</taxon>
        <taxon>Streptophyta</taxon>
        <taxon>Embryophyta</taxon>
        <taxon>Tracheophyta</taxon>
        <taxon>Spermatophyta</taxon>
        <taxon>Magnoliopsida</taxon>
        <taxon>Liliopsida</taxon>
        <taxon>Poales</taxon>
        <taxon>Bromeliaceae</taxon>
        <taxon>Bromelioideae</taxon>
        <taxon>Ananas</taxon>
    </lineage>
</organism>
<name>A0A6V7PI80_ANACO</name>
<feature type="compositionally biased region" description="Low complexity" evidence="5">
    <location>
        <begin position="113"/>
        <end position="128"/>
    </location>
</feature>
<dbReference type="PANTHER" id="PTHR32468">
    <property type="entry name" value="CATION/H + ANTIPORTER"/>
    <property type="match status" value="1"/>
</dbReference>
<dbReference type="PANTHER" id="PTHR32468:SF18">
    <property type="entry name" value="CATION_H(+) ANTIPORTER 1"/>
    <property type="match status" value="1"/>
</dbReference>
<feature type="region of interest" description="Disordered" evidence="5">
    <location>
        <begin position="89"/>
        <end position="128"/>
    </location>
</feature>
<proteinExistence type="predicted"/>
<evidence type="ECO:0000256" key="4">
    <source>
        <dbReference type="ARBA" id="ARBA00023065"/>
    </source>
</evidence>
<reference evidence="6" key="1">
    <citation type="submission" date="2020-07" db="EMBL/GenBank/DDBJ databases">
        <authorList>
            <person name="Lin J."/>
        </authorList>
    </citation>
    <scope>NUCLEOTIDE SEQUENCE</scope>
</reference>
<keyword evidence="2" id="KW-0633">Potassium transport</keyword>
<dbReference type="InterPro" id="IPR050794">
    <property type="entry name" value="CPA2_transporter"/>
</dbReference>
<protein>
    <submittedName>
        <fullName evidence="6">Uncharacterized protein</fullName>
    </submittedName>
</protein>
<dbReference type="GO" id="GO:0098662">
    <property type="term" value="P:inorganic cation transmembrane transport"/>
    <property type="evidence" value="ECO:0007669"/>
    <property type="project" value="TreeGrafter"/>
</dbReference>
<gene>
    <name evidence="6" type="ORF">CB5_LOCUS13793</name>
</gene>
<evidence type="ECO:0000256" key="2">
    <source>
        <dbReference type="ARBA" id="ARBA00022538"/>
    </source>
</evidence>
<dbReference type="GO" id="GO:0012505">
    <property type="term" value="C:endomembrane system"/>
    <property type="evidence" value="ECO:0007669"/>
    <property type="project" value="TreeGrafter"/>
</dbReference>
<accession>A0A6V7PI80</accession>
<evidence type="ECO:0000256" key="3">
    <source>
        <dbReference type="ARBA" id="ARBA00022958"/>
    </source>
</evidence>
<keyword evidence="3" id="KW-0630">Potassium</keyword>
<evidence type="ECO:0000256" key="1">
    <source>
        <dbReference type="ARBA" id="ARBA00022448"/>
    </source>
</evidence>
<dbReference type="EMBL" id="LR862148">
    <property type="protein sequence ID" value="CAD1830582.1"/>
    <property type="molecule type" value="Genomic_DNA"/>
</dbReference>
<evidence type="ECO:0000313" key="6">
    <source>
        <dbReference type="EMBL" id="CAD1830582.1"/>
    </source>
</evidence>
<keyword evidence="4" id="KW-0406">Ion transport</keyword>
<keyword evidence="1" id="KW-0813">Transport</keyword>
<sequence length="253" mass="27460">MLCRKDGRRHMNLKVLQHAPCTVGILVDRRMGGGVSNSMKSNGGSMRAARDADAGPQAAAATADAQVLHHVVAIFFGGPDDREAVAYAGPARHAPVRQHDRHQVPPRLRQSMNSSSSRVRTESSSNTSEVAMMFDEDRDAEEDEEFMANFHNRFVASGIVTYLEKYVGNGPETVTALSVMAGMYSLFIVGRAETGKCDDGGIGDWEECSELGPVGDLLASEDFMDTGSVLVLQQHRLSKTGQKSKGLEDEFLQ</sequence>